<dbReference type="Pfam" id="PF03969">
    <property type="entry name" value="AFG1_ATPase"/>
    <property type="match status" value="1"/>
</dbReference>
<evidence type="ECO:0000256" key="4">
    <source>
        <dbReference type="SAM" id="MobiDB-lite"/>
    </source>
</evidence>
<dbReference type="PANTHER" id="PTHR12169">
    <property type="entry name" value="ATPASE N2B"/>
    <property type="match status" value="1"/>
</dbReference>
<dbReference type="NCBIfam" id="NF040713">
    <property type="entry name" value="ZapE"/>
    <property type="match status" value="1"/>
</dbReference>
<dbReference type="GO" id="GO:0016887">
    <property type="term" value="F:ATP hydrolysis activity"/>
    <property type="evidence" value="ECO:0007669"/>
    <property type="project" value="InterPro"/>
</dbReference>
<evidence type="ECO:0000256" key="2">
    <source>
        <dbReference type="ARBA" id="ARBA00022741"/>
    </source>
</evidence>
<feature type="compositionally biased region" description="Basic and acidic residues" evidence="4">
    <location>
        <begin position="653"/>
        <end position="667"/>
    </location>
</feature>
<feature type="region of interest" description="Disordered" evidence="4">
    <location>
        <begin position="639"/>
        <end position="682"/>
    </location>
</feature>
<evidence type="ECO:0000313" key="5">
    <source>
        <dbReference type="EMBL" id="EUC56470.1"/>
    </source>
</evidence>
<gene>
    <name evidence="5" type="ORF">RSOL_180040</name>
</gene>
<evidence type="ECO:0000256" key="3">
    <source>
        <dbReference type="ARBA" id="ARBA00022840"/>
    </source>
</evidence>
<dbReference type="Proteomes" id="UP000030108">
    <property type="component" value="Unassembled WGS sequence"/>
</dbReference>
<evidence type="ECO:0000256" key="1">
    <source>
        <dbReference type="ARBA" id="ARBA00010322"/>
    </source>
</evidence>
<accession>X8J3A5</accession>
<proteinExistence type="inferred from homology"/>
<organism evidence="5 6">
    <name type="scientific">Rhizoctonia solani AG-3 Rhs1AP</name>
    <dbReference type="NCBI Taxonomy" id="1086054"/>
    <lineage>
        <taxon>Eukaryota</taxon>
        <taxon>Fungi</taxon>
        <taxon>Dikarya</taxon>
        <taxon>Basidiomycota</taxon>
        <taxon>Agaricomycotina</taxon>
        <taxon>Agaricomycetes</taxon>
        <taxon>Cantharellales</taxon>
        <taxon>Ceratobasidiaceae</taxon>
        <taxon>Rhizoctonia</taxon>
    </lineage>
</organism>
<comment type="similarity">
    <text evidence="1">Belongs to the AFG1 ATPase family.</text>
</comment>
<comment type="caution">
    <text evidence="5">The sequence shown here is derived from an EMBL/GenBank/DDBJ whole genome shotgun (WGS) entry which is preliminary data.</text>
</comment>
<dbReference type="PANTHER" id="PTHR12169:SF2">
    <property type="entry name" value="AFG1P"/>
    <property type="match status" value="1"/>
</dbReference>
<dbReference type="GO" id="GO:0005739">
    <property type="term" value="C:mitochondrion"/>
    <property type="evidence" value="ECO:0007669"/>
    <property type="project" value="TreeGrafter"/>
</dbReference>
<dbReference type="InterPro" id="IPR027417">
    <property type="entry name" value="P-loop_NTPase"/>
</dbReference>
<dbReference type="AlphaFoldDB" id="X8J3A5"/>
<dbReference type="SUPFAM" id="SSF52540">
    <property type="entry name" value="P-loop containing nucleoside triphosphate hydrolases"/>
    <property type="match status" value="1"/>
</dbReference>
<reference evidence="6" key="1">
    <citation type="journal article" date="2014" name="Genome Announc.">
        <title>Draft genome sequence of the plant-pathogenic soil fungus Rhizoctonia solani anastomosis group 3 strain Rhs1AP.</title>
        <authorList>
            <person name="Cubeta M.A."/>
            <person name="Thomas E."/>
            <person name="Dean R.A."/>
            <person name="Jabaji S."/>
            <person name="Neate S.M."/>
            <person name="Tavantzis S."/>
            <person name="Toda T."/>
            <person name="Vilgalys R."/>
            <person name="Bharathan N."/>
            <person name="Fedorova-Abrams N."/>
            <person name="Pakala S.B."/>
            <person name="Pakala S.M."/>
            <person name="Zafar N."/>
            <person name="Joardar V."/>
            <person name="Losada L."/>
            <person name="Nierman W.C."/>
        </authorList>
    </citation>
    <scope>NUCLEOTIDE SEQUENCE [LARGE SCALE GENOMIC DNA]</scope>
    <source>
        <strain evidence="6">AG-3</strain>
    </source>
</reference>
<feature type="region of interest" description="Disordered" evidence="4">
    <location>
        <begin position="532"/>
        <end position="551"/>
    </location>
</feature>
<dbReference type="GO" id="GO:0005524">
    <property type="term" value="F:ATP binding"/>
    <property type="evidence" value="ECO:0007669"/>
    <property type="project" value="UniProtKB-KW"/>
</dbReference>
<sequence>MSSTRSPVWSLSTFRLTKPLLRGLKVYPGLRYLSLDTSNTATPAAGNGNQALQPTDLLALYRGLIARGDIKYDEDQVRAVMRLRRLSKSLEDYVPNLVSGYAVPAVTPLGTSWWTPHKLTGESSITPSTDSKALLRRSDARQEMEELPFPKGLILIAPPGRGKTFLLDLWFSSLPTKHKVRKHYSTLVLEMYRAVWEETQHRAKAARALRQLEARSETKQIKWTGKLKQKWKSFFERGIWDQQPTEVTAPAATTHISPLPISQVLAARLLLRQGWLLHIDELQLLDIGSATILSDVLAHFWKMGGVVVATSNKVPGELYKNGLGAERVRGFISALEARCDTFRVGGALDWRREEEEDANEERGDSKAKPKRTWFVQDQKSDFDRVVESLVQGRQPISTTLTIFSRSFIIPTTYPPTPTASPIAQFKFDELCNTALGAADYTTLASTFPTLIITDIPILRLATKDRARRFISLIDALYEARVKIVCMAEAEIDNLFFPEELKEGGIEGSENERTMMEEALSEGNVIYRPNISTYQPTDRGHEAEQKSKKLSSGKEGLSLKELSIFTGQDEKFAYARAASRLVQMTSPKYAANAVWQPLTRAQQPWHVDALPSRSSTHVQIPKFATDEQIVENDWAEEASYDARRSRKGCPEPPRLSENHAWGVRDDWGKGAGEWGRGAEKKAR</sequence>
<dbReference type="OrthoDB" id="2193432at2759"/>
<dbReference type="EMBL" id="JATN01000322">
    <property type="protein sequence ID" value="EUC56470.1"/>
    <property type="molecule type" value="Genomic_DNA"/>
</dbReference>
<name>X8J3A5_9AGAM</name>
<protein>
    <submittedName>
        <fullName evidence="5">AFG1 family ATPase</fullName>
    </submittedName>
</protein>
<keyword evidence="2" id="KW-0547">Nucleotide-binding</keyword>
<evidence type="ECO:0000313" key="6">
    <source>
        <dbReference type="Proteomes" id="UP000030108"/>
    </source>
</evidence>
<dbReference type="InterPro" id="IPR005654">
    <property type="entry name" value="ATPase_AFG1-like"/>
</dbReference>
<dbReference type="Gene3D" id="3.40.50.300">
    <property type="entry name" value="P-loop containing nucleotide triphosphate hydrolases"/>
    <property type="match status" value="1"/>
</dbReference>
<feature type="compositionally biased region" description="Basic and acidic residues" evidence="4">
    <location>
        <begin position="537"/>
        <end position="546"/>
    </location>
</feature>
<keyword evidence="3" id="KW-0067">ATP-binding</keyword>